<sequence>MQQNVDAVVLCCSFVKAIPLRLPLPRHRFIVFPKPVCLIMFYDCGFDVGLTSIVVNRWIGQASREGDREALH</sequence>
<dbReference type="Proteomes" id="UP000198406">
    <property type="component" value="Unassembled WGS sequence"/>
</dbReference>
<evidence type="ECO:0000313" key="1">
    <source>
        <dbReference type="EMBL" id="GAX20501.1"/>
    </source>
</evidence>
<dbReference type="AlphaFoldDB" id="A0A1Z5K360"/>
<name>A0A1Z5K360_FISSO</name>
<comment type="caution">
    <text evidence="1">The sequence shown here is derived from an EMBL/GenBank/DDBJ whole genome shotgun (WGS) entry which is preliminary data.</text>
</comment>
<proteinExistence type="predicted"/>
<keyword evidence="2" id="KW-1185">Reference proteome</keyword>
<organism evidence="1 2">
    <name type="scientific">Fistulifera solaris</name>
    <name type="common">Oleaginous diatom</name>
    <dbReference type="NCBI Taxonomy" id="1519565"/>
    <lineage>
        <taxon>Eukaryota</taxon>
        <taxon>Sar</taxon>
        <taxon>Stramenopiles</taxon>
        <taxon>Ochrophyta</taxon>
        <taxon>Bacillariophyta</taxon>
        <taxon>Bacillariophyceae</taxon>
        <taxon>Bacillariophycidae</taxon>
        <taxon>Naviculales</taxon>
        <taxon>Naviculaceae</taxon>
        <taxon>Fistulifera</taxon>
    </lineage>
</organism>
<gene>
    <name evidence="1" type="ORF">FisN_24Hu249</name>
</gene>
<accession>A0A1Z5K360</accession>
<reference evidence="1 2" key="1">
    <citation type="journal article" date="2015" name="Plant Cell">
        <title>Oil accumulation by the oleaginous diatom Fistulifera solaris as revealed by the genome and transcriptome.</title>
        <authorList>
            <person name="Tanaka T."/>
            <person name="Maeda Y."/>
            <person name="Veluchamy A."/>
            <person name="Tanaka M."/>
            <person name="Abida H."/>
            <person name="Marechal E."/>
            <person name="Bowler C."/>
            <person name="Muto M."/>
            <person name="Sunaga Y."/>
            <person name="Tanaka M."/>
            <person name="Yoshino T."/>
            <person name="Taniguchi T."/>
            <person name="Fukuda Y."/>
            <person name="Nemoto M."/>
            <person name="Matsumoto M."/>
            <person name="Wong P.S."/>
            <person name="Aburatani S."/>
            <person name="Fujibuchi W."/>
        </authorList>
    </citation>
    <scope>NUCLEOTIDE SEQUENCE [LARGE SCALE GENOMIC DNA]</scope>
    <source>
        <strain evidence="1 2">JPCC DA0580</strain>
    </source>
</reference>
<protein>
    <submittedName>
        <fullName evidence="1">Uncharacterized protein</fullName>
    </submittedName>
</protein>
<evidence type="ECO:0000313" key="2">
    <source>
        <dbReference type="Proteomes" id="UP000198406"/>
    </source>
</evidence>
<dbReference type="InParanoid" id="A0A1Z5K360"/>
<dbReference type="EMBL" id="BDSP01000149">
    <property type="protein sequence ID" value="GAX20501.1"/>
    <property type="molecule type" value="Genomic_DNA"/>
</dbReference>